<dbReference type="InterPro" id="IPR012533">
    <property type="entry name" value="YcnI-copper_dom"/>
</dbReference>
<feature type="transmembrane region" description="Helical" evidence="1">
    <location>
        <begin position="205"/>
        <end position="226"/>
    </location>
</feature>
<evidence type="ECO:0000256" key="1">
    <source>
        <dbReference type="SAM" id="Phobius"/>
    </source>
</evidence>
<feature type="signal peptide" evidence="2">
    <location>
        <begin position="1"/>
        <end position="28"/>
    </location>
</feature>
<reference evidence="4 5" key="1">
    <citation type="submission" date="2024-10" db="EMBL/GenBank/DDBJ databases">
        <title>The Natural Products Discovery Center: Release of the First 8490 Sequenced Strains for Exploring Actinobacteria Biosynthetic Diversity.</title>
        <authorList>
            <person name="Kalkreuter E."/>
            <person name="Kautsar S.A."/>
            <person name="Yang D."/>
            <person name="Bader C.D."/>
            <person name="Teijaro C.N."/>
            <person name="Fluegel L."/>
            <person name="Davis C.M."/>
            <person name="Simpson J.R."/>
            <person name="Lauterbach L."/>
            <person name="Steele A.D."/>
            <person name="Gui C."/>
            <person name="Meng S."/>
            <person name="Li G."/>
            <person name="Viehrig K."/>
            <person name="Ye F."/>
            <person name="Su P."/>
            <person name="Kiefer A.F."/>
            <person name="Nichols A."/>
            <person name="Cepeda A.J."/>
            <person name="Yan W."/>
            <person name="Fan B."/>
            <person name="Jiang Y."/>
            <person name="Adhikari A."/>
            <person name="Zheng C.-J."/>
            <person name="Schuster L."/>
            <person name="Cowan T.M."/>
            <person name="Smanski M.J."/>
            <person name="Chevrette M.G."/>
            <person name="De Carvalho L.P.S."/>
            <person name="Shen B."/>
        </authorList>
    </citation>
    <scope>NUCLEOTIDE SEQUENCE [LARGE SCALE GENOMIC DNA]</scope>
    <source>
        <strain evidence="4 5">NPDC004045</strain>
    </source>
</reference>
<sequence length="235" mass="23735">MSTRAPRGGRRPAAVAVVVAALAAPVVAAGPATAHVTAVAPDAAPGAYTVVTLRVPTESATAGTVGLEIDLPDDHPLAVVRAETTPGWTATLRQTRLAAPIDNGHGRTIDEAVTAVTFAARDGVSVPPGEFGEFRLLVGPFPASGVLTLPTRQTYSDGTVAAWIEQSHDGTEADRPAPRIRLTAAAHGDGHDTPAAPTAAAPRGWTGPAALGVAIAALVLAGFAVLRGRPRGRTA</sequence>
<evidence type="ECO:0000259" key="3">
    <source>
        <dbReference type="Pfam" id="PF07987"/>
    </source>
</evidence>
<dbReference type="RefSeq" id="WP_387700316.1">
    <property type="nucleotide sequence ID" value="NZ_JBIAMX010000006.1"/>
</dbReference>
<dbReference type="CDD" id="cd08545">
    <property type="entry name" value="YcnI_like"/>
    <property type="match status" value="1"/>
</dbReference>
<evidence type="ECO:0000313" key="5">
    <source>
        <dbReference type="Proteomes" id="UP001601444"/>
    </source>
</evidence>
<protein>
    <submittedName>
        <fullName evidence="4">YcnI family protein</fullName>
    </submittedName>
</protein>
<keyword evidence="5" id="KW-1185">Reference proteome</keyword>
<keyword evidence="1" id="KW-0812">Transmembrane</keyword>
<gene>
    <name evidence="4" type="ORF">ACFYTF_12710</name>
</gene>
<feature type="domain" description="YncI copper-binding" evidence="3">
    <location>
        <begin position="35"/>
        <end position="182"/>
    </location>
</feature>
<organism evidence="4 5">
    <name type="scientific">Nocardia thailandica</name>
    <dbReference type="NCBI Taxonomy" id="257275"/>
    <lineage>
        <taxon>Bacteria</taxon>
        <taxon>Bacillati</taxon>
        <taxon>Actinomycetota</taxon>
        <taxon>Actinomycetes</taxon>
        <taxon>Mycobacteriales</taxon>
        <taxon>Nocardiaceae</taxon>
        <taxon>Nocardia</taxon>
    </lineage>
</organism>
<keyword evidence="1" id="KW-0472">Membrane</keyword>
<name>A0ABW6PMQ4_9NOCA</name>
<comment type="caution">
    <text evidence="4">The sequence shown here is derived from an EMBL/GenBank/DDBJ whole genome shotgun (WGS) entry which is preliminary data.</text>
</comment>
<evidence type="ECO:0000256" key="2">
    <source>
        <dbReference type="SAM" id="SignalP"/>
    </source>
</evidence>
<accession>A0ABW6PMQ4</accession>
<evidence type="ECO:0000313" key="4">
    <source>
        <dbReference type="EMBL" id="MFF0543685.1"/>
    </source>
</evidence>
<dbReference type="Proteomes" id="UP001601444">
    <property type="component" value="Unassembled WGS sequence"/>
</dbReference>
<dbReference type="InterPro" id="IPR038507">
    <property type="entry name" value="YcnI-like_sf"/>
</dbReference>
<dbReference type="EMBL" id="JBIAMX010000006">
    <property type="protein sequence ID" value="MFF0543685.1"/>
    <property type="molecule type" value="Genomic_DNA"/>
</dbReference>
<keyword evidence="1" id="KW-1133">Transmembrane helix</keyword>
<dbReference type="Pfam" id="PF07987">
    <property type="entry name" value="DUF1775"/>
    <property type="match status" value="1"/>
</dbReference>
<proteinExistence type="predicted"/>
<feature type="chain" id="PRO_5047267059" evidence="2">
    <location>
        <begin position="29"/>
        <end position="235"/>
    </location>
</feature>
<keyword evidence="2" id="KW-0732">Signal</keyword>
<dbReference type="Gene3D" id="2.60.40.2230">
    <property type="entry name" value="Uncharacterised protein YcnI-like PF07987, DUF1775"/>
    <property type="match status" value="1"/>
</dbReference>